<keyword evidence="2" id="KW-1185">Reference proteome</keyword>
<evidence type="ECO:0000313" key="2">
    <source>
        <dbReference type="Proteomes" id="UP000252107"/>
    </source>
</evidence>
<proteinExistence type="predicted"/>
<dbReference type="Proteomes" id="UP000252107">
    <property type="component" value="Unassembled WGS sequence"/>
</dbReference>
<protein>
    <submittedName>
        <fullName evidence="1">Uncharacterized protein</fullName>
    </submittedName>
</protein>
<reference evidence="1" key="1">
    <citation type="submission" date="2016-04" db="EMBL/GenBank/DDBJ databases">
        <authorList>
            <person name="Tabuchi Yagui T.R."/>
        </authorList>
    </citation>
    <scope>NUCLEOTIDE SEQUENCE [LARGE SCALE GENOMIC DNA]</scope>
    <source>
        <strain evidence="1">NIES-26</strain>
    </source>
</reference>
<name>A0A367QXL9_9NOSO</name>
<accession>A0A367QXL9</accession>
<evidence type="ECO:0000313" key="1">
    <source>
        <dbReference type="EMBL" id="RCJ28948.1"/>
    </source>
</evidence>
<dbReference type="EMBL" id="LXQD01000295">
    <property type="protein sequence ID" value="RCJ28948.1"/>
    <property type="molecule type" value="Genomic_DNA"/>
</dbReference>
<gene>
    <name evidence="1" type="ORF">A6770_00690</name>
</gene>
<dbReference type="AlphaFoldDB" id="A0A367QXL9"/>
<organism evidence="1 2">
    <name type="scientific">Nostoc minutum NIES-26</name>
    <dbReference type="NCBI Taxonomy" id="1844469"/>
    <lineage>
        <taxon>Bacteria</taxon>
        <taxon>Bacillati</taxon>
        <taxon>Cyanobacteriota</taxon>
        <taxon>Cyanophyceae</taxon>
        <taxon>Nostocales</taxon>
        <taxon>Nostocaceae</taxon>
        <taxon>Nostoc</taxon>
    </lineage>
</organism>
<sequence length="59" mass="6812">MKLKDSLMEYQTLINGVQRLIQYLILNPYSNFQLKIGLIGLLEPTGDKSNYSPEPRLSR</sequence>
<comment type="caution">
    <text evidence="1">The sequence shown here is derived from an EMBL/GenBank/DDBJ whole genome shotgun (WGS) entry which is preliminary data.</text>
</comment>